<evidence type="ECO:0008006" key="3">
    <source>
        <dbReference type="Google" id="ProtNLM"/>
    </source>
</evidence>
<reference evidence="1 2" key="1">
    <citation type="submission" date="2018-11" db="EMBL/GenBank/DDBJ databases">
        <title>Draft genome sequence of Ferruginibacter sp. BO-59.</title>
        <authorList>
            <person name="Im W.T."/>
        </authorList>
    </citation>
    <scope>NUCLEOTIDE SEQUENCE [LARGE SCALE GENOMIC DNA]</scope>
    <source>
        <strain evidence="1 2">BO-59</strain>
    </source>
</reference>
<dbReference type="Proteomes" id="UP000267223">
    <property type="component" value="Unassembled WGS sequence"/>
</dbReference>
<dbReference type="AlphaFoldDB" id="A0A3M9N6C2"/>
<name>A0A3M9N6C2_9BACT</name>
<dbReference type="RefSeq" id="WP_123122505.1">
    <property type="nucleotide sequence ID" value="NZ_RJJR01000024.1"/>
</dbReference>
<dbReference type="EMBL" id="RJJR01000024">
    <property type="protein sequence ID" value="RNI32753.1"/>
    <property type="molecule type" value="Genomic_DNA"/>
</dbReference>
<organism evidence="1 2">
    <name type="scientific">Hanamia caeni</name>
    <dbReference type="NCBI Taxonomy" id="2294116"/>
    <lineage>
        <taxon>Bacteria</taxon>
        <taxon>Pseudomonadati</taxon>
        <taxon>Bacteroidota</taxon>
        <taxon>Chitinophagia</taxon>
        <taxon>Chitinophagales</taxon>
        <taxon>Chitinophagaceae</taxon>
        <taxon>Hanamia</taxon>
    </lineage>
</organism>
<evidence type="ECO:0000313" key="2">
    <source>
        <dbReference type="Proteomes" id="UP000267223"/>
    </source>
</evidence>
<evidence type="ECO:0000313" key="1">
    <source>
        <dbReference type="EMBL" id="RNI32753.1"/>
    </source>
</evidence>
<keyword evidence="2" id="KW-1185">Reference proteome</keyword>
<comment type="caution">
    <text evidence="1">The sequence shown here is derived from an EMBL/GenBank/DDBJ whole genome shotgun (WGS) entry which is preliminary data.</text>
</comment>
<proteinExistence type="predicted"/>
<protein>
    <recommendedName>
        <fullName evidence="3">STAS/SEC14 domain-containing protein</fullName>
    </recommendedName>
</protein>
<sequence>MEISITTQNKNGYLSIETQANIETKEELIEQSKLLYHEFVKHPFKKILVDERQTHLPEDIYAFFDLVKGYAEDFPATIREYKIAVVVAPQYKEMADTWETLCISRKLNNCAFTSLEKAEKWLLGNSK</sequence>
<gene>
    <name evidence="1" type="ORF">EFY79_19850</name>
</gene>
<accession>A0A3M9N6C2</accession>